<keyword evidence="11" id="KW-1185">Reference proteome</keyword>
<feature type="compositionally biased region" description="Basic and acidic residues" evidence="8">
    <location>
        <begin position="76"/>
        <end position="92"/>
    </location>
</feature>
<dbReference type="AlphaFoldDB" id="A0AA38LSL2"/>
<keyword evidence="5 7" id="KW-0694">RNA-binding</keyword>
<evidence type="ECO:0000313" key="10">
    <source>
        <dbReference type="EMBL" id="KAI9632654.1"/>
    </source>
</evidence>
<dbReference type="GO" id="GO:0000463">
    <property type="term" value="P:maturation of LSU-rRNA from tricistronic rRNA transcript (SSU-rRNA, 5.8S rRNA, LSU-rRNA)"/>
    <property type="evidence" value="ECO:0007669"/>
    <property type="project" value="TreeGrafter"/>
</dbReference>
<dbReference type="PANTHER" id="PTHR23236:SF25">
    <property type="entry name" value="RNA-BINDING PROTEIN 34"/>
    <property type="match status" value="1"/>
</dbReference>
<comment type="caution">
    <text evidence="10">The sequence shown here is derived from an EMBL/GenBank/DDBJ whole genome shotgun (WGS) entry which is preliminary data.</text>
</comment>
<dbReference type="RefSeq" id="XP_052942431.1">
    <property type="nucleotide sequence ID" value="XM_053091353.1"/>
</dbReference>
<accession>A0AA38LSL2</accession>
<dbReference type="GeneID" id="77730558"/>
<feature type="domain" description="RRM" evidence="9">
    <location>
        <begin position="382"/>
        <end position="473"/>
    </location>
</feature>
<protein>
    <recommendedName>
        <fullName evidence="4">Nucleolar protein 12</fullName>
    </recommendedName>
</protein>
<evidence type="ECO:0000256" key="8">
    <source>
        <dbReference type="SAM" id="MobiDB-lite"/>
    </source>
</evidence>
<comment type="similarity">
    <text evidence="3">Belongs to the RRM RBM34 family.</text>
</comment>
<evidence type="ECO:0000256" key="7">
    <source>
        <dbReference type="PROSITE-ProRule" id="PRU00176"/>
    </source>
</evidence>
<evidence type="ECO:0000259" key="9">
    <source>
        <dbReference type="PROSITE" id="PS50102"/>
    </source>
</evidence>
<feature type="region of interest" description="Disordered" evidence="8">
    <location>
        <begin position="472"/>
        <end position="600"/>
    </location>
</feature>
<evidence type="ECO:0000256" key="1">
    <source>
        <dbReference type="ARBA" id="ARBA00002475"/>
    </source>
</evidence>
<keyword evidence="6" id="KW-0539">Nucleus</keyword>
<feature type="compositionally biased region" description="Acidic residues" evidence="8">
    <location>
        <begin position="129"/>
        <end position="150"/>
    </location>
</feature>
<reference evidence="10" key="1">
    <citation type="journal article" date="2022" name="G3 (Bethesda)">
        <title>High quality genome of the basidiomycete yeast Dioszegia hungarica PDD-24b-2 isolated from cloud water.</title>
        <authorList>
            <person name="Jarrige D."/>
            <person name="Haridas S."/>
            <person name="Bleykasten-Grosshans C."/>
            <person name="Joly M."/>
            <person name="Nadalig T."/>
            <person name="Sancelme M."/>
            <person name="Vuilleumier S."/>
            <person name="Grigoriev I.V."/>
            <person name="Amato P."/>
            <person name="Bringel F."/>
        </authorList>
    </citation>
    <scope>NUCLEOTIDE SEQUENCE</scope>
    <source>
        <strain evidence="10">PDD-24b-2</strain>
    </source>
</reference>
<dbReference type="PROSITE" id="PS50102">
    <property type="entry name" value="RRM"/>
    <property type="match status" value="1"/>
</dbReference>
<dbReference type="SMART" id="SM00360">
    <property type="entry name" value="RRM"/>
    <property type="match status" value="1"/>
</dbReference>
<feature type="compositionally biased region" description="Low complexity" evidence="8">
    <location>
        <begin position="480"/>
        <end position="499"/>
    </location>
</feature>
<dbReference type="SUPFAM" id="SSF54928">
    <property type="entry name" value="RNA-binding domain, RBD"/>
    <property type="match status" value="1"/>
</dbReference>
<dbReference type="GO" id="GO:0019843">
    <property type="term" value="F:rRNA binding"/>
    <property type="evidence" value="ECO:0007669"/>
    <property type="project" value="TreeGrafter"/>
</dbReference>
<dbReference type="InterPro" id="IPR012677">
    <property type="entry name" value="Nucleotide-bd_a/b_plait_sf"/>
</dbReference>
<dbReference type="InterPro" id="IPR000504">
    <property type="entry name" value="RRM_dom"/>
</dbReference>
<dbReference type="InterPro" id="IPR035979">
    <property type="entry name" value="RBD_domain_sf"/>
</dbReference>
<dbReference type="Gene3D" id="3.30.70.330">
    <property type="match status" value="1"/>
</dbReference>
<dbReference type="PANTHER" id="PTHR23236">
    <property type="entry name" value="EUKARYOTIC TRANSLATION INITIATION FACTOR 4B/4H"/>
    <property type="match status" value="1"/>
</dbReference>
<gene>
    <name evidence="10" type="ORF">MKK02DRAFT_40960</name>
</gene>
<feature type="region of interest" description="Disordered" evidence="8">
    <location>
        <begin position="1"/>
        <end position="185"/>
    </location>
</feature>
<evidence type="ECO:0000256" key="4">
    <source>
        <dbReference type="ARBA" id="ARBA00015520"/>
    </source>
</evidence>
<evidence type="ECO:0000313" key="11">
    <source>
        <dbReference type="Proteomes" id="UP001164286"/>
    </source>
</evidence>
<evidence type="ECO:0000256" key="3">
    <source>
        <dbReference type="ARBA" id="ARBA00007077"/>
    </source>
</evidence>
<comment type="subcellular location">
    <subcellularLocation>
        <location evidence="2">Nucleus</location>
        <location evidence="2">Nucleolus</location>
    </subcellularLocation>
</comment>
<organism evidence="10 11">
    <name type="scientific">Dioszegia hungarica</name>
    <dbReference type="NCBI Taxonomy" id="4972"/>
    <lineage>
        <taxon>Eukaryota</taxon>
        <taxon>Fungi</taxon>
        <taxon>Dikarya</taxon>
        <taxon>Basidiomycota</taxon>
        <taxon>Agaricomycotina</taxon>
        <taxon>Tremellomycetes</taxon>
        <taxon>Tremellales</taxon>
        <taxon>Bulleribasidiaceae</taxon>
        <taxon>Dioszegia</taxon>
    </lineage>
</organism>
<evidence type="ECO:0000256" key="6">
    <source>
        <dbReference type="ARBA" id="ARBA00023242"/>
    </source>
</evidence>
<comment type="function">
    <text evidence="1">Involved in pre-25S rRNA processing.</text>
</comment>
<dbReference type="GO" id="GO:0005730">
    <property type="term" value="C:nucleolus"/>
    <property type="evidence" value="ECO:0007669"/>
    <property type="project" value="UniProtKB-SubCell"/>
</dbReference>
<feature type="compositionally biased region" description="Basic and acidic residues" evidence="8">
    <location>
        <begin position="32"/>
        <end position="47"/>
    </location>
</feature>
<proteinExistence type="inferred from homology"/>
<evidence type="ECO:0000256" key="5">
    <source>
        <dbReference type="ARBA" id="ARBA00022884"/>
    </source>
</evidence>
<feature type="compositionally biased region" description="Basic and acidic residues" evidence="8">
    <location>
        <begin position="518"/>
        <end position="542"/>
    </location>
</feature>
<dbReference type="EMBL" id="JAKWFO010000014">
    <property type="protein sequence ID" value="KAI9632654.1"/>
    <property type="molecule type" value="Genomic_DNA"/>
</dbReference>
<name>A0AA38LSL2_9TREE</name>
<sequence>MAEQIIAARLKEDKKKDKKRKREVPAAGAAAKKSEKGFSLVGEKKDAELEDIFGKSTAYVAPARTTLSAPGPSKRSRAEKADEAIEAKDGKTKRQKKSRLPAAEEESAPVAKAGPTKVAPAPAPAAASAEEDEEMDSDEADDSADDEAVEDLVHETLKSPKKPRQKPSELKFTPLNETPADRDRRSLFLGNLPIEVAKSKSAVSQLKAHILSFAQGAKIESIRFRSVAFAAPTAALPEEEEVAEGKRQKREIERARKWKEEQEVLKEGGKEAEEVDPSKSYLDNKGKRKVAFIKKDFHEDLASCNGYVVFSHPHPDRATNVAPIMDPYLAAEQILAANGSVFQERTIRVDRLRKPSAEGLQSATTALGKRDAWLPSGTDPKRSLFVGGLDYAAKEEDVRVFFEGLVKAERGAREGGGRWVTEVRLIRDRETQMGKGFGYVHFVDRESADEIVALPSTKLKFAKRPLRVQTSKTLPTSVTAPKKALPGASASASSSSSKPTPKPRPVGPIKVPKGDPLLGEKLKDLSKEDRKVAKAADTDRAARRLAKKQSKAASRSNETGAVKLGPTKSERKDRAGGAGKAKKSRVRSSNALANMKGSRT</sequence>
<dbReference type="Proteomes" id="UP001164286">
    <property type="component" value="Unassembled WGS sequence"/>
</dbReference>
<evidence type="ECO:0000256" key="2">
    <source>
        <dbReference type="ARBA" id="ARBA00004604"/>
    </source>
</evidence>
<dbReference type="Pfam" id="PF00076">
    <property type="entry name" value="RRM_1"/>
    <property type="match status" value="1"/>
</dbReference>